<evidence type="ECO:0000259" key="4">
    <source>
        <dbReference type="PROSITE" id="PS51387"/>
    </source>
</evidence>
<dbReference type="InterPro" id="IPR002346">
    <property type="entry name" value="Mopterin_DH_FAD-bd"/>
</dbReference>
<accession>A0ABS6H5Y9</accession>
<dbReference type="Pfam" id="PF00941">
    <property type="entry name" value="FAD_binding_5"/>
    <property type="match status" value="1"/>
</dbReference>
<evidence type="ECO:0000313" key="5">
    <source>
        <dbReference type="EMBL" id="MBU8543801.1"/>
    </source>
</evidence>
<keyword evidence="1" id="KW-0285">Flavoprotein</keyword>
<dbReference type="PANTHER" id="PTHR42659">
    <property type="entry name" value="XANTHINE DEHYDROGENASE SUBUNIT C-RELATED"/>
    <property type="match status" value="1"/>
</dbReference>
<evidence type="ECO:0000313" key="6">
    <source>
        <dbReference type="Proteomes" id="UP000689967"/>
    </source>
</evidence>
<protein>
    <submittedName>
        <fullName evidence="5">FAD binding domain-containing protein</fullName>
    </submittedName>
</protein>
<sequence>MKPAPFDWHAPTTLAEAASLLARLAPEDGRVLAGGQSLLPAMALRVARPPHLVDINRVAGLDVLAVEGGLLRIGAVVRHVAFEKPVAPGPLGALLAEVVRHIAHWPIRQRGTFCGSLCHADPAAEWPLVAVVLEAVMLAHSLRGDRRIAAVDFLRGLLDTALAPDELLRGVEIPLLPQDACWGFVEVSRRAGDFAQAMALVVLRLDAQGRIVTPRVGIGGVEAVPRRLAVVEAVLEGQTPSAALFAAAAEAAAGAVDPMEDAAYRRALTRTVTLRALHQACPA</sequence>
<reference evidence="5 6" key="1">
    <citation type="submission" date="2021-01" db="EMBL/GenBank/DDBJ databases">
        <title>Roseomonas sp. nov, a bacterium isolated from an oil production mixture in Yumen Oilfield.</title>
        <authorList>
            <person name="Wu D."/>
        </authorList>
    </citation>
    <scope>NUCLEOTIDE SEQUENCE [LARGE SCALE GENOMIC DNA]</scope>
    <source>
        <strain evidence="5 6">ROY-5-3</strain>
    </source>
</reference>
<organism evidence="5 6">
    <name type="scientific">Falsiroseomonas oleicola</name>
    <dbReference type="NCBI Taxonomy" id="2801474"/>
    <lineage>
        <taxon>Bacteria</taxon>
        <taxon>Pseudomonadati</taxon>
        <taxon>Pseudomonadota</taxon>
        <taxon>Alphaproteobacteria</taxon>
        <taxon>Acetobacterales</taxon>
        <taxon>Roseomonadaceae</taxon>
        <taxon>Falsiroseomonas</taxon>
    </lineage>
</organism>
<feature type="domain" description="FAD-binding PCMH-type" evidence="4">
    <location>
        <begin position="1"/>
        <end position="178"/>
    </location>
</feature>
<gene>
    <name evidence="5" type="ORF">JJQ90_08790</name>
</gene>
<comment type="caution">
    <text evidence="5">The sequence shown here is derived from an EMBL/GenBank/DDBJ whole genome shotgun (WGS) entry which is preliminary data.</text>
</comment>
<keyword evidence="6" id="KW-1185">Reference proteome</keyword>
<dbReference type="PANTHER" id="PTHR42659:SF2">
    <property type="entry name" value="XANTHINE DEHYDROGENASE SUBUNIT C-RELATED"/>
    <property type="match status" value="1"/>
</dbReference>
<dbReference type="Proteomes" id="UP000689967">
    <property type="component" value="Unassembled WGS sequence"/>
</dbReference>
<dbReference type="InterPro" id="IPR051312">
    <property type="entry name" value="Diverse_Substr_Oxidored"/>
</dbReference>
<dbReference type="InterPro" id="IPR005107">
    <property type="entry name" value="CO_DH_flav_C"/>
</dbReference>
<dbReference type="Pfam" id="PF03450">
    <property type="entry name" value="CO_deh_flav_C"/>
    <property type="match status" value="1"/>
</dbReference>
<dbReference type="PROSITE" id="PS51387">
    <property type="entry name" value="FAD_PCMH"/>
    <property type="match status" value="1"/>
</dbReference>
<keyword evidence="3" id="KW-0560">Oxidoreductase</keyword>
<keyword evidence="2" id="KW-0274">FAD</keyword>
<dbReference type="RefSeq" id="WP_216874432.1">
    <property type="nucleotide sequence ID" value="NZ_JAERQM010000002.1"/>
</dbReference>
<dbReference type="EMBL" id="JAERQM010000002">
    <property type="protein sequence ID" value="MBU8543801.1"/>
    <property type="molecule type" value="Genomic_DNA"/>
</dbReference>
<evidence type="ECO:0000256" key="2">
    <source>
        <dbReference type="ARBA" id="ARBA00022827"/>
    </source>
</evidence>
<evidence type="ECO:0000256" key="3">
    <source>
        <dbReference type="ARBA" id="ARBA00023002"/>
    </source>
</evidence>
<dbReference type="InterPro" id="IPR016166">
    <property type="entry name" value="FAD-bd_PCMH"/>
</dbReference>
<name>A0ABS6H5Y9_9PROT</name>
<dbReference type="SMART" id="SM01092">
    <property type="entry name" value="CO_deh_flav_C"/>
    <property type="match status" value="1"/>
</dbReference>
<proteinExistence type="predicted"/>
<evidence type="ECO:0000256" key="1">
    <source>
        <dbReference type="ARBA" id="ARBA00022630"/>
    </source>
</evidence>